<feature type="domain" description="Reverse transcriptase" evidence="1">
    <location>
        <begin position="47"/>
        <end position="374"/>
    </location>
</feature>
<accession>A0A150GNC5</accession>
<reference evidence="3" key="1">
    <citation type="journal article" date="2016" name="Nat. Commun.">
        <title>The Gonium pectorale genome demonstrates co-option of cell cycle regulation during the evolution of multicellularity.</title>
        <authorList>
            <person name="Hanschen E.R."/>
            <person name="Marriage T.N."/>
            <person name="Ferris P.J."/>
            <person name="Hamaji T."/>
            <person name="Toyoda A."/>
            <person name="Fujiyama A."/>
            <person name="Neme R."/>
            <person name="Noguchi H."/>
            <person name="Minakuchi Y."/>
            <person name="Suzuki M."/>
            <person name="Kawai-Toyooka H."/>
            <person name="Smith D.R."/>
            <person name="Sparks H."/>
            <person name="Anderson J."/>
            <person name="Bakaric R."/>
            <person name="Luria V."/>
            <person name="Karger A."/>
            <person name="Kirschner M.W."/>
            <person name="Durand P.M."/>
            <person name="Michod R.E."/>
            <person name="Nozaki H."/>
            <person name="Olson B.J."/>
        </authorList>
    </citation>
    <scope>NUCLEOTIDE SEQUENCE [LARGE SCALE GENOMIC DNA]</scope>
    <source>
        <strain evidence="3">NIES-2863</strain>
    </source>
</reference>
<dbReference type="CDD" id="cd01650">
    <property type="entry name" value="RT_nLTR_like"/>
    <property type="match status" value="1"/>
</dbReference>
<protein>
    <recommendedName>
        <fullName evidence="1">Reverse transcriptase domain-containing protein</fullName>
    </recommendedName>
</protein>
<evidence type="ECO:0000259" key="1">
    <source>
        <dbReference type="PROSITE" id="PS50878"/>
    </source>
</evidence>
<dbReference type="SUPFAM" id="SSF56672">
    <property type="entry name" value="DNA/RNA polymerases"/>
    <property type="match status" value="1"/>
</dbReference>
<dbReference type="AlphaFoldDB" id="A0A150GNC5"/>
<name>A0A150GNC5_GONPE</name>
<dbReference type="Pfam" id="PF00078">
    <property type="entry name" value="RVT_1"/>
    <property type="match status" value="1"/>
</dbReference>
<dbReference type="EMBL" id="LSYV01000014">
    <property type="protein sequence ID" value="KXZ51275.1"/>
    <property type="molecule type" value="Genomic_DNA"/>
</dbReference>
<dbReference type="InterPro" id="IPR043502">
    <property type="entry name" value="DNA/RNA_pol_sf"/>
</dbReference>
<evidence type="ECO:0000313" key="2">
    <source>
        <dbReference type="EMBL" id="KXZ51275.1"/>
    </source>
</evidence>
<dbReference type="STRING" id="33097.A0A150GNC5"/>
<dbReference type="OrthoDB" id="536206at2759"/>
<comment type="caution">
    <text evidence="2">The sequence shown here is derived from an EMBL/GenBank/DDBJ whole genome shotgun (WGS) entry which is preliminary data.</text>
</comment>
<evidence type="ECO:0000313" key="3">
    <source>
        <dbReference type="Proteomes" id="UP000075714"/>
    </source>
</evidence>
<dbReference type="InterPro" id="IPR000477">
    <property type="entry name" value="RT_dom"/>
</dbReference>
<organism evidence="2 3">
    <name type="scientific">Gonium pectorale</name>
    <name type="common">Green alga</name>
    <dbReference type="NCBI Taxonomy" id="33097"/>
    <lineage>
        <taxon>Eukaryota</taxon>
        <taxon>Viridiplantae</taxon>
        <taxon>Chlorophyta</taxon>
        <taxon>core chlorophytes</taxon>
        <taxon>Chlorophyceae</taxon>
        <taxon>CS clade</taxon>
        <taxon>Chlamydomonadales</taxon>
        <taxon>Volvocaceae</taxon>
        <taxon>Gonium</taxon>
    </lineage>
</organism>
<keyword evidence="3" id="KW-1185">Reference proteome</keyword>
<sequence length="557" mass="62675">MADTGTYAQCLAHLALGKAPGPDGLPNELLQCLPTDLKNALHNLMLLCWIKEEVPDSWTLSDTVLLQKKGDPLLLSNKRPIALCSTLYKLYTRLITVCMVEYSEMHQILSDAQEGFRKYKNTERQLLNWIHLFEDAGLTGRNLYALYVDFSSAFNTIDQDKLLQIMYRLGYPKDLVCAVRSLYQSARTAIRTEHGRTPPIPIQRGTVQGDTLSPILFIVFLEPLLRWLHVGGRGYKYGCLTPAENDQHNFSSGAFADDVAMATNTIPDLQTQIRKLELYSEWAGLQVNVSKCQVQAVLHDDARHNVLLKGGPSSTTYQSVVERRLDVKRRVEDSRLISNKIRITAPDPKTKQRAPQPVPYGTPDTPYKYLGVHVTPTLNWQPQLEAMQKLLKEHGDMLRESSATPDQKLNILRTCLQSRSGQAGELPVHTLRGETRYFNTLKRLAFLRDCGLEMTQDGADYAPDTNSLTRLWTPAEGLPGHRELAPLYRITAPLTALGADLHTLTNSKGTHLITTDELAHLYGHSVTRKHHVALNRLAMYLWQRYSETCEGQAPPDG</sequence>
<dbReference type="Proteomes" id="UP000075714">
    <property type="component" value="Unassembled WGS sequence"/>
</dbReference>
<dbReference type="PROSITE" id="PS50878">
    <property type="entry name" value="RT_POL"/>
    <property type="match status" value="1"/>
</dbReference>
<proteinExistence type="predicted"/>
<gene>
    <name evidence="2" type="ORF">GPECTOR_13g762</name>
</gene>
<dbReference type="PANTHER" id="PTHR19446">
    <property type="entry name" value="REVERSE TRANSCRIPTASES"/>
    <property type="match status" value="1"/>
</dbReference>